<name>W9CBL5_SCLBF</name>
<accession>W9CBL5</accession>
<reference evidence="1 2" key="1">
    <citation type="journal article" date="2014" name="Genome Announc.">
        <title>Draft genome sequence of Sclerotinia borealis, a psychrophilic plant pathogenic fungus.</title>
        <authorList>
            <person name="Mardanov A.V."/>
            <person name="Beletsky A.V."/>
            <person name="Kadnikov V.V."/>
            <person name="Ignatov A.N."/>
            <person name="Ravin N.V."/>
        </authorList>
    </citation>
    <scope>NUCLEOTIDE SEQUENCE [LARGE SCALE GENOMIC DNA]</scope>
    <source>
        <strain evidence="2">F-4157</strain>
    </source>
</reference>
<dbReference type="HOGENOM" id="CLU_2607375_0_0_1"/>
<keyword evidence="2" id="KW-1185">Reference proteome</keyword>
<sequence length="79" mass="9242">MIIPGFQNMGHASWLTRHCNDIADHADRKIFLAARASSLPRLRALRFEFVGPRETHIKDSEREVELPKTWFGMRHAERD</sequence>
<dbReference type="AlphaFoldDB" id="W9CBL5"/>
<evidence type="ECO:0000313" key="2">
    <source>
        <dbReference type="Proteomes" id="UP000019487"/>
    </source>
</evidence>
<dbReference type="EMBL" id="AYSA01000335">
    <property type="protein sequence ID" value="ESZ93213.1"/>
    <property type="molecule type" value="Genomic_DNA"/>
</dbReference>
<gene>
    <name evidence="1" type="ORF">SBOR_6409</name>
</gene>
<organism evidence="1 2">
    <name type="scientific">Sclerotinia borealis (strain F-4128)</name>
    <dbReference type="NCBI Taxonomy" id="1432307"/>
    <lineage>
        <taxon>Eukaryota</taxon>
        <taxon>Fungi</taxon>
        <taxon>Dikarya</taxon>
        <taxon>Ascomycota</taxon>
        <taxon>Pezizomycotina</taxon>
        <taxon>Leotiomycetes</taxon>
        <taxon>Helotiales</taxon>
        <taxon>Sclerotiniaceae</taxon>
        <taxon>Sclerotinia</taxon>
    </lineage>
</organism>
<protein>
    <recommendedName>
        <fullName evidence="3">N-acetyltransferase domain-containing protein</fullName>
    </recommendedName>
</protein>
<comment type="caution">
    <text evidence="1">The sequence shown here is derived from an EMBL/GenBank/DDBJ whole genome shotgun (WGS) entry which is preliminary data.</text>
</comment>
<dbReference type="Proteomes" id="UP000019487">
    <property type="component" value="Unassembled WGS sequence"/>
</dbReference>
<evidence type="ECO:0000313" key="1">
    <source>
        <dbReference type="EMBL" id="ESZ93213.1"/>
    </source>
</evidence>
<dbReference type="OrthoDB" id="4738875at2759"/>
<proteinExistence type="predicted"/>
<evidence type="ECO:0008006" key="3">
    <source>
        <dbReference type="Google" id="ProtNLM"/>
    </source>
</evidence>